<keyword evidence="8" id="KW-0677">Repeat</keyword>
<keyword evidence="5" id="KW-0285">Flavoprotein</keyword>
<keyword evidence="10" id="KW-0418">Kinase</keyword>
<evidence type="ECO:0000256" key="7">
    <source>
        <dbReference type="ARBA" id="ARBA00022679"/>
    </source>
</evidence>
<keyword evidence="7" id="KW-0808">Transferase</keyword>
<evidence type="ECO:0000256" key="5">
    <source>
        <dbReference type="ARBA" id="ARBA00022630"/>
    </source>
</evidence>
<evidence type="ECO:0000256" key="6">
    <source>
        <dbReference type="ARBA" id="ARBA00022643"/>
    </source>
</evidence>
<evidence type="ECO:0000313" key="15">
    <source>
        <dbReference type="EMBL" id="WQC00299.1"/>
    </source>
</evidence>
<keyword evidence="9" id="KW-0547">Nucleotide-binding</keyword>
<dbReference type="PANTHER" id="PTHR41523">
    <property type="entry name" value="TWO-COMPONENT SYSTEM SENSOR PROTEIN"/>
    <property type="match status" value="1"/>
</dbReference>
<dbReference type="InterPro" id="IPR013767">
    <property type="entry name" value="PAS_fold"/>
</dbReference>
<keyword evidence="12" id="KW-0843">Virulence</keyword>
<sequence>MPMSEIVAATVDIETNNEKQSATADARLAAIVDSSFDAIISKDLTSIITSWNQAAERMFGYTAEEAVGQSILMLIPDHLKSEETEIISRVRGGHRVASYETTRKRKDGALISVSLTVSPIKNALGEIVGASKIARDISAAKESERRIRLLMREVNHRVKNQFAVILSMVRETSKRSSDPREFEELIRARIMALSRSHDLLVTSEWAGASLFDLIQEHLKPFGRDEQILLSGPVLTLQSNAVQNLGMAFHELGTNSSKYGALGSEDGQVEITWTIGSSAQGSGTQDSSARDLGAKDLGAKDLGARDLAAKSVGAAAGRDFQLLWTETSTPRAEHEESARKGFGTVVLQRVAPQSLGGSAQLERSPGRLSWRLSAPLASIIVPQAGVDADEGAALGFGI</sequence>
<dbReference type="PROSITE" id="PS50113">
    <property type="entry name" value="PAC"/>
    <property type="match status" value="1"/>
</dbReference>
<evidence type="ECO:0000256" key="1">
    <source>
        <dbReference type="ARBA" id="ARBA00000085"/>
    </source>
</evidence>
<keyword evidence="6" id="KW-0288">FMN</keyword>
<dbReference type="Pfam" id="PF07536">
    <property type="entry name" value="HWE_HK"/>
    <property type="match status" value="1"/>
</dbReference>
<gene>
    <name evidence="15" type="ORF">U0R22_004501</name>
</gene>
<dbReference type="EC" id="2.7.13.3" evidence="2"/>
<reference evidence="15 16" key="1">
    <citation type="submission" date="2023-11" db="EMBL/GenBank/DDBJ databases">
        <authorList>
            <person name="Panchal A.K."/>
            <person name="Meaney J.S."/>
            <person name="Karas B.J."/>
            <person name="diCenzo G.C."/>
        </authorList>
    </citation>
    <scope>NUCLEOTIDE SEQUENCE [LARGE SCALE GENOMIC DNA]</scope>
    <source>
        <strain evidence="15 16">NZP2235</strain>
    </source>
</reference>
<dbReference type="NCBIfam" id="TIGR00229">
    <property type="entry name" value="sensory_box"/>
    <property type="match status" value="1"/>
</dbReference>
<dbReference type="SUPFAM" id="SSF55785">
    <property type="entry name" value="PYP-like sensor domain (PAS domain)"/>
    <property type="match status" value="1"/>
</dbReference>
<feature type="domain" description="PAC" evidence="14">
    <location>
        <begin position="97"/>
        <end position="149"/>
    </location>
</feature>
<evidence type="ECO:0000256" key="11">
    <source>
        <dbReference type="ARBA" id="ARBA00022840"/>
    </source>
</evidence>
<evidence type="ECO:0000313" key="16">
    <source>
        <dbReference type="Proteomes" id="UP001322481"/>
    </source>
</evidence>
<dbReference type="PROSITE" id="PS50112">
    <property type="entry name" value="PAS"/>
    <property type="match status" value="1"/>
</dbReference>
<evidence type="ECO:0000256" key="8">
    <source>
        <dbReference type="ARBA" id="ARBA00022737"/>
    </source>
</evidence>
<dbReference type="InterPro" id="IPR000014">
    <property type="entry name" value="PAS"/>
</dbReference>
<name>A0ABZ0VSY6_9HYPH</name>
<evidence type="ECO:0000256" key="9">
    <source>
        <dbReference type="ARBA" id="ARBA00022741"/>
    </source>
</evidence>
<keyword evidence="4" id="KW-0597">Phosphoprotein</keyword>
<organism evidence="15 16">
    <name type="scientific">Mesorhizobium huakuii</name>
    <dbReference type="NCBI Taxonomy" id="28104"/>
    <lineage>
        <taxon>Bacteria</taxon>
        <taxon>Pseudomonadati</taxon>
        <taxon>Pseudomonadota</taxon>
        <taxon>Alphaproteobacteria</taxon>
        <taxon>Hyphomicrobiales</taxon>
        <taxon>Phyllobacteriaceae</taxon>
        <taxon>Mesorhizobium</taxon>
    </lineage>
</organism>
<dbReference type="InterPro" id="IPR011102">
    <property type="entry name" value="Sig_transdc_His_kinase_HWE"/>
</dbReference>
<dbReference type="InterPro" id="IPR000700">
    <property type="entry name" value="PAS-assoc_C"/>
</dbReference>
<evidence type="ECO:0000256" key="2">
    <source>
        <dbReference type="ARBA" id="ARBA00012438"/>
    </source>
</evidence>
<accession>A0ABZ0VSY6</accession>
<dbReference type="Gene3D" id="3.30.450.20">
    <property type="entry name" value="PAS domain"/>
    <property type="match status" value="1"/>
</dbReference>
<dbReference type="CDD" id="cd00130">
    <property type="entry name" value="PAS"/>
    <property type="match status" value="1"/>
</dbReference>
<evidence type="ECO:0000256" key="12">
    <source>
        <dbReference type="ARBA" id="ARBA00023026"/>
    </source>
</evidence>
<proteinExistence type="predicted"/>
<dbReference type="Proteomes" id="UP001322481">
    <property type="component" value="Chromosome"/>
</dbReference>
<evidence type="ECO:0000256" key="4">
    <source>
        <dbReference type="ARBA" id="ARBA00022553"/>
    </source>
</evidence>
<protein>
    <recommendedName>
        <fullName evidence="3">Blue-light-activated histidine kinase</fullName>
        <ecNumber evidence="2">2.7.13.3</ecNumber>
    </recommendedName>
</protein>
<keyword evidence="11" id="KW-0067">ATP-binding</keyword>
<dbReference type="RefSeq" id="WP_322415091.1">
    <property type="nucleotide sequence ID" value="NZ_CP139858.1"/>
</dbReference>
<dbReference type="SMART" id="SM00911">
    <property type="entry name" value="HWE_HK"/>
    <property type="match status" value="1"/>
</dbReference>
<dbReference type="EMBL" id="CP139858">
    <property type="protein sequence ID" value="WQC00299.1"/>
    <property type="molecule type" value="Genomic_DNA"/>
</dbReference>
<dbReference type="SMART" id="SM00091">
    <property type="entry name" value="PAS"/>
    <property type="match status" value="1"/>
</dbReference>
<keyword evidence="16" id="KW-1185">Reference proteome</keyword>
<evidence type="ECO:0000256" key="3">
    <source>
        <dbReference type="ARBA" id="ARBA00021740"/>
    </source>
</evidence>
<comment type="catalytic activity">
    <reaction evidence="1">
        <text>ATP + protein L-histidine = ADP + protein N-phospho-L-histidine.</text>
        <dbReference type="EC" id="2.7.13.3"/>
    </reaction>
</comment>
<evidence type="ECO:0000259" key="14">
    <source>
        <dbReference type="PROSITE" id="PS50113"/>
    </source>
</evidence>
<dbReference type="InterPro" id="IPR035965">
    <property type="entry name" value="PAS-like_dom_sf"/>
</dbReference>
<dbReference type="Pfam" id="PF00989">
    <property type="entry name" value="PAS"/>
    <property type="match status" value="1"/>
</dbReference>
<evidence type="ECO:0000256" key="10">
    <source>
        <dbReference type="ARBA" id="ARBA00022777"/>
    </source>
</evidence>
<evidence type="ECO:0000259" key="13">
    <source>
        <dbReference type="PROSITE" id="PS50112"/>
    </source>
</evidence>
<dbReference type="PANTHER" id="PTHR41523:SF8">
    <property type="entry name" value="ETHYLENE RESPONSE SENSOR PROTEIN"/>
    <property type="match status" value="1"/>
</dbReference>
<feature type="domain" description="PAS" evidence="13">
    <location>
        <begin position="24"/>
        <end position="73"/>
    </location>
</feature>